<reference evidence="2 3" key="1">
    <citation type="submission" date="2018-11" db="EMBL/GenBank/DDBJ databases">
        <authorList>
            <consortium name="Pathogen Informatics"/>
        </authorList>
    </citation>
    <scope>NUCLEOTIDE SEQUENCE [LARGE SCALE GENOMIC DNA]</scope>
</reference>
<organism evidence="3 4">
    <name type="scientific">Heligmosomoides polygyrus</name>
    <name type="common">Parasitic roundworm</name>
    <dbReference type="NCBI Taxonomy" id="6339"/>
    <lineage>
        <taxon>Eukaryota</taxon>
        <taxon>Metazoa</taxon>
        <taxon>Ecdysozoa</taxon>
        <taxon>Nematoda</taxon>
        <taxon>Chromadorea</taxon>
        <taxon>Rhabditida</taxon>
        <taxon>Rhabditina</taxon>
        <taxon>Rhabditomorpha</taxon>
        <taxon>Strongyloidea</taxon>
        <taxon>Heligmosomidae</taxon>
        <taxon>Heligmosomoides</taxon>
    </lineage>
</organism>
<feature type="transmembrane region" description="Helical" evidence="1">
    <location>
        <begin position="47"/>
        <end position="64"/>
    </location>
</feature>
<evidence type="ECO:0000313" key="4">
    <source>
        <dbReference type="WBParaSite" id="HPBE_0000197701-mRNA-1"/>
    </source>
</evidence>
<proteinExistence type="predicted"/>
<accession>A0A183F735</accession>
<evidence type="ECO:0000313" key="2">
    <source>
        <dbReference type="EMBL" id="VDO22475.1"/>
    </source>
</evidence>
<name>A0A183F735_HELPZ</name>
<evidence type="ECO:0000256" key="1">
    <source>
        <dbReference type="SAM" id="Phobius"/>
    </source>
</evidence>
<dbReference type="Proteomes" id="UP000050761">
    <property type="component" value="Unassembled WGS sequence"/>
</dbReference>
<sequence length="98" mass="11459">MISVLEFATRSAFTLFPEGYLKMQIRERVVQLREAEVLESVSNKCNLFVILISVAAFFVTRLIRDRRRNHGEYRPQFEELHHAKDLPYLQPPAVEGLI</sequence>
<dbReference type="EMBL" id="UZAH01002575">
    <property type="protein sequence ID" value="VDO22475.1"/>
    <property type="molecule type" value="Genomic_DNA"/>
</dbReference>
<gene>
    <name evidence="2" type="ORF">HPBE_LOCUS1978</name>
</gene>
<dbReference type="AlphaFoldDB" id="A0A183F735"/>
<evidence type="ECO:0000313" key="3">
    <source>
        <dbReference type="Proteomes" id="UP000050761"/>
    </source>
</evidence>
<keyword evidence="1" id="KW-1133">Transmembrane helix</keyword>
<protein>
    <submittedName>
        <fullName evidence="2 4">Uncharacterized protein</fullName>
    </submittedName>
</protein>
<dbReference type="OrthoDB" id="5851624at2759"/>
<accession>A0A3P7X9X0</accession>
<keyword evidence="1" id="KW-0812">Transmembrane</keyword>
<keyword evidence="3" id="KW-1185">Reference proteome</keyword>
<dbReference type="WBParaSite" id="HPBE_0000197701-mRNA-1">
    <property type="protein sequence ID" value="HPBE_0000197701-mRNA-1"/>
    <property type="gene ID" value="HPBE_0000197701"/>
</dbReference>
<keyword evidence="1" id="KW-0472">Membrane</keyword>
<reference evidence="4" key="2">
    <citation type="submission" date="2019-09" db="UniProtKB">
        <authorList>
            <consortium name="WormBaseParasite"/>
        </authorList>
    </citation>
    <scope>IDENTIFICATION</scope>
</reference>